<keyword evidence="4 6" id="KW-0862">Zinc</keyword>
<dbReference type="eggNOG" id="COG3717">
    <property type="taxonomic scope" value="Bacteria"/>
</dbReference>
<comment type="pathway">
    <text evidence="6">Glycan metabolism; pectin degradation; 2-dehydro-3-deoxy-D-gluconate from pectin: step 4/5.</text>
</comment>
<dbReference type="InterPro" id="IPR007045">
    <property type="entry name" value="KduI"/>
</dbReference>
<evidence type="ECO:0000256" key="3">
    <source>
        <dbReference type="ARBA" id="ARBA00022723"/>
    </source>
</evidence>
<dbReference type="InterPro" id="IPR027449">
    <property type="entry name" value="KduI_N"/>
</dbReference>
<feature type="binding site" evidence="6">
    <location>
        <position position="247"/>
    </location>
    <ligand>
        <name>Zn(2+)</name>
        <dbReference type="ChEBI" id="CHEBI:29105"/>
    </ligand>
</feature>
<dbReference type="GO" id="GO:0045490">
    <property type="term" value="P:pectin catabolic process"/>
    <property type="evidence" value="ECO:0007669"/>
    <property type="project" value="UniProtKB-UniRule"/>
</dbReference>
<dbReference type="EMBL" id="AP009608">
    <property type="protein sequence ID" value="BAH69294.1"/>
    <property type="molecule type" value="Genomic_DNA"/>
</dbReference>
<evidence type="ECO:0000256" key="2">
    <source>
        <dbReference type="ARBA" id="ARBA00008086"/>
    </source>
</evidence>
<dbReference type="GO" id="GO:0008697">
    <property type="term" value="F:4-deoxy-L-threo-5-hexosulose-uronate ketol-isomerase activity"/>
    <property type="evidence" value="ECO:0007669"/>
    <property type="project" value="UniProtKB-UniRule"/>
</dbReference>
<dbReference type="Gene3D" id="2.60.120.10">
    <property type="entry name" value="Jelly Rolls"/>
    <property type="match status" value="1"/>
</dbReference>
<feature type="binding site" evidence="6">
    <location>
        <position position="198"/>
    </location>
    <ligand>
        <name>Zn(2+)</name>
        <dbReference type="ChEBI" id="CHEBI:29105"/>
    </ligand>
</feature>
<proteinExistence type="inferred from homology"/>
<dbReference type="HAMAP" id="MF_00687">
    <property type="entry name" value="KduI"/>
    <property type="match status" value="1"/>
</dbReference>
<dbReference type="HOGENOM" id="CLU_062609_0_0_14"/>
<dbReference type="PIRSF" id="PIRSF006625">
    <property type="entry name" value="KduI"/>
    <property type="match status" value="1"/>
</dbReference>
<dbReference type="InterPro" id="IPR011051">
    <property type="entry name" value="RmlC_Cupin_sf"/>
</dbReference>
<comment type="cofactor">
    <cofactor evidence="6">
        <name>Zn(2+)</name>
        <dbReference type="ChEBI" id="CHEBI:29105"/>
    </cofactor>
    <text evidence="6">Binds 1 zinc ion per subunit.</text>
</comment>
<dbReference type="NCBIfam" id="NF002091">
    <property type="entry name" value="PRK00924.1"/>
    <property type="match status" value="1"/>
</dbReference>
<dbReference type="Pfam" id="PF04962">
    <property type="entry name" value="KduI"/>
    <property type="match status" value="1"/>
</dbReference>
<name>C4XDS2_MYCFP</name>
<dbReference type="PANTHER" id="PTHR38461">
    <property type="entry name" value="4-DEOXY-L-THREO-5-HEXOSULOSE-URONATE KETOL-ISOMERASE"/>
    <property type="match status" value="1"/>
</dbReference>
<keyword evidence="3 6" id="KW-0479">Metal-binding</keyword>
<dbReference type="GO" id="GO:0008270">
    <property type="term" value="F:zinc ion binding"/>
    <property type="evidence" value="ECO:0007669"/>
    <property type="project" value="UniProtKB-UniRule"/>
</dbReference>
<evidence type="ECO:0000313" key="7">
    <source>
        <dbReference type="EMBL" id="BAH69294.1"/>
    </source>
</evidence>
<keyword evidence="8" id="KW-1185">Reference proteome</keyword>
<sequence length="280" mass="31730">MMRFKTTYAVSANETSRMTTEELRSNFLIEDLFESGKLNVQYLHYDRIIVGGATPTSKGLNLDEVAKEIAAPYFCERREIGIINIGNTGYIEFDNGIEKLENKDGLYLPVGNKKIIFKSADSKKPAKFYFFSTQGLKPLPVRKVNIKDAIPNKLGTPAESNVRTIYQYFHPKVCQTNSLLMGLTILEPNNMWNTMPCHTHERRTECYLYIDVAEGQRVIHLMGKPQETKHLVVKNEGFVISAPWSIHSGVGTSNYAFIWAMGGENLDYTDMQGVKTIDLK</sequence>
<dbReference type="CDD" id="cd20491">
    <property type="entry name" value="cupin_KduI_C"/>
    <property type="match status" value="1"/>
</dbReference>
<dbReference type="EC" id="5.3.1.17" evidence="6"/>
<dbReference type="UniPathway" id="UPA00545">
    <property type="reaction ID" value="UER00826"/>
</dbReference>
<comment type="function">
    <text evidence="6">Catalyzes the isomerization of 5-dehydro-4-deoxy-D-glucuronate to 3-deoxy-D-glycero-2,5-hexodiulosonate.</text>
</comment>
<evidence type="ECO:0000256" key="5">
    <source>
        <dbReference type="ARBA" id="ARBA00023235"/>
    </source>
</evidence>
<dbReference type="KEGG" id="mfp:MBIO_0029"/>
<dbReference type="CDD" id="cd20294">
    <property type="entry name" value="cupin_KduI_N"/>
    <property type="match status" value="1"/>
</dbReference>
<dbReference type="AlphaFoldDB" id="C4XDS2"/>
<dbReference type="GO" id="GO:0019698">
    <property type="term" value="P:D-galacturonate catabolic process"/>
    <property type="evidence" value="ECO:0007669"/>
    <property type="project" value="TreeGrafter"/>
</dbReference>
<dbReference type="InterPro" id="IPR021120">
    <property type="entry name" value="KduI/IolB_isomerase"/>
</dbReference>
<organism evidence="7 8">
    <name type="scientific">Mycoplasmopsis fermentans (strain ATCC 19989 / NBRC 14854 / NCTC 10117 / PG18)</name>
    <name type="common">Mycoplasma fermentans</name>
    <dbReference type="NCBI Taxonomy" id="496833"/>
    <lineage>
        <taxon>Bacteria</taxon>
        <taxon>Bacillati</taxon>
        <taxon>Mycoplasmatota</taxon>
        <taxon>Mycoplasmoidales</taxon>
        <taxon>Metamycoplasmataceae</taxon>
        <taxon>Mycoplasmopsis</taxon>
    </lineage>
</organism>
<evidence type="ECO:0000256" key="4">
    <source>
        <dbReference type="ARBA" id="ARBA00022833"/>
    </source>
</evidence>
<dbReference type="InterPro" id="IPR014710">
    <property type="entry name" value="RmlC-like_jellyroll"/>
</dbReference>
<dbReference type="Proteomes" id="UP000006810">
    <property type="component" value="Chromosome"/>
</dbReference>
<protein>
    <recommendedName>
        <fullName evidence="6">4-deoxy-L-threo-5-hexosulose-uronate ketol-isomerase</fullName>
        <ecNumber evidence="6">5.3.1.17</ecNumber>
    </recommendedName>
    <alternativeName>
        <fullName evidence="6">5-keto-4-deoxyuronate isomerase</fullName>
    </alternativeName>
    <alternativeName>
        <fullName evidence="6">DKI isomerase</fullName>
    </alternativeName>
</protein>
<reference evidence="7 8" key="1">
    <citation type="journal article" date="2009" name="Curr. Microbiol.">
        <title>Molecular cloning and expression of a novel cholinephosphotransferase involved in glycoglycerophospholipid biosynthesis of Mycoplasma fermentans.</title>
        <authorList>
            <person name="Ishida N."/>
            <person name="Irikura D."/>
            <person name="Matsuda K."/>
            <person name="Sato S."/>
            <person name="Asano K."/>
        </authorList>
    </citation>
    <scope>NUCLEOTIDE SEQUENCE [LARGE SCALE GENOMIC DNA]</scope>
    <source>
        <strain evidence="8">ATCC 19989 / NBRC 14854 / NCTC 10117 / PG18</strain>
    </source>
</reference>
<gene>
    <name evidence="6" type="primary">kduI</name>
    <name evidence="7" type="ordered locus">MBIO_0029</name>
</gene>
<comment type="catalytic activity">
    <reaction evidence="1 6">
        <text>5-dehydro-4-deoxy-D-glucuronate = 3-deoxy-D-glycero-2,5-hexodiulosonate</text>
        <dbReference type="Rhea" id="RHEA:23896"/>
        <dbReference type="ChEBI" id="CHEBI:17117"/>
        <dbReference type="ChEBI" id="CHEBI:29071"/>
        <dbReference type="EC" id="5.3.1.17"/>
    </reaction>
</comment>
<dbReference type="GO" id="GO:0042840">
    <property type="term" value="P:D-glucuronate catabolic process"/>
    <property type="evidence" value="ECO:0007669"/>
    <property type="project" value="TreeGrafter"/>
</dbReference>
<dbReference type="PATRIC" id="fig|496833.3.peg.30"/>
<comment type="similarity">
    <text evidence="2 6">Belongs to the KduI family.</text>
</comment>
<accession>C4XDS2</accession>
<dbReference type="SUPFAM" id="SSF51182">
    <property type="entry name" value="RmlC-like cupins"/>
    <property type="match status" value="1"/>
</dbReference>
<evidence type="ECO:0000256" key="6">
    <source>
        <dbReference type="HAMAP-Rule" id="MF_00687"/>
    </source>
</evidence>
<evidence type="ECO:0000313" key="8">
    <source>
        <dbReference type="Proteomes" id="UP000006810"/>
    </source>
</evidence>
<dbReference type="Gene3D" id="2.60.120.520">
    <property type="entry name" value="pectin degrading enzyme 5-keto 4- deoxyuronate isomerase, domain 1"/>
    <property type="match status" value="1"/>
</dbReference>
<feature type="binding site" evidence="6">
    <location>
        <position position="205"/>
    </location>
    <ligand>
        <name>Zn(2+)</name>
        <dbReference type="ChEBI" id="CHEBI:29105"/>
    </ligand>
</feature>
<evidence type="ECO:0000256" key="1">
    <source>
        <dbReference type="ARBA" id="ARBA00000552"/>
    </source>
</evidence>
<keyword evidence="5 6" id="KW-0413">Isomerase</keyword>
<feature type="binding site" evidence="6">
    <location>
        <position position="200"/>
    </location>
    <ligand>
        <name>Zn(2+)</name>
        <dbReference type="ChEBI" id="CHEBI:29105"/>
    </ligand>
</feature>
<dbReference type="PANTHER" id="PTHR38461:SF1">
    <property type="entry name" value="4-DEOXY-L-THREO-5-HEXOSULOSE-URONATE KETOL-ISOMERASE"/>
    <property type="match status" value="1"/>
</dbReference>